<dbReference type="InterPro" id="IPR050111">
    <property type="entry name" value="C-type_lectin/snaclec_domain"/>
</dbReference>
<evidence type="ECO:0000313" key="2">
    <source>
        <dbReference type="EMBL" id="GFS13678.1"/>
    </source>
</evidence>
<dbReference type="PANTHER" id="PTHR22803">
    <property type="entry name" value="MANNOSE, PHOSPHOLIPASE, LECTIN RECEPTOR RELATED"/>
    <property type="match status" value="1"/>
</dbReference>
<dbReference type="InterPro" id="IPR016186">
    <property type="entry name" value="C-type_lectin-like/link_sf"/>
</dbReference>
<keyword evidence="3" id="KW-1185">Reference proteome</keyword>
<feature type="domain" description="C-type lectin" evidence="1">
    <location>
        <begin position="13"/>
        <end position="129"/>
    </location>
</feature>
<dbReference type="PROSITE" id="PS50041">
    <property type="entry name" value="C_TYPE_LECTIN_2"/>
    <property type="match status" value="1"/>
</dbReference>
<dbReference type="AlphaFoldDB" id="A0AAV4IV60"/>
<accession>A0AAV4IV60</accession>
<dbReference type="SUPFAM" id="SSF56436">
    <property type="entry name" value="C-type lectin-like"/>
    <property type="match status" value="1"/>
</dbReference>
<sequence>MGQTECHTGWKLFQGYCYGLAKERLSWSEAQNICSAYGGSLAEIHSQAEHDFVKSMLINASISNEADGVWIGGSDIFMEGSWEWVGSKIPILEYTNWGQNEPNSIVGYNREDCLCMWKDLGWAWNDESCVTNNVLYFMCQTRLVAYGRQLD</sequence>
<organism evidence="2 3">
    <name type="scientific">Elysia marginata</name>
    <dbReference type="NCBI Taxonomy" id="1093978"/>
    <lineage>
        <taxon>Eukaryota</taxon>
        <taxon>Metazoa</taxon>
        <taxon>Spiralia</taxon>
        <taxon>Lophotrochozoa</taxon>
        <taxon>Mollusca</taxon>
        <taxon>Gastropoda</taxon>
        <taxon>Heterobranchia</taxon>
        <taxon>Euthyneura</taxon>
        <taxon>Panpulmonata</taxon>
        <taxon>Sacoglossa</taxon>
        <taxon>Placobranchoidea</taxon>
        <taxon>Plakobranchidae</taxon>
        <taxon>Elysia</taxon>
    </lineage>
</organism>
<dbReference type="InterPro" id="IPR016187">
    <property type="entry name" value="CTDL_fold"/>
</dbReference>
<dbReference type="InterPro" id="IPR001304">
    <property type="entry name" value="C-type_lectin-like"/>
</dbReference>
<comment type="caution">
    <text evidence="2">The sequence shown here is derived from an EMBL/GenBank/DDBJ whole genome shotgun (WGS) entry which is preliminary data.</text>
</comment>
<dbReference type="Pfam" id="PF00059">
    <property type="entry name" value="Lectin_C"/>
    <property type="match status" value="1"/>
</dbReference>
<gene>
    <name evidence="2" type="ORF">ElyMa_001403400</name>
</gene>
<proteinExistence type="predicted"/>
<evidence type="ECO:0000259" key="1">
    <source>
        <dbReference type="PROSITE" id="PS50041"/>
    </source>
</evidence>
<protein>
    <submittedName>
        <fullName evidence="2">C-type lectin</fullName>
    </submittedName>
</protein>
<name>A0AAV4IV60_9GAST</name>
<dbReference type="EMBL" id="BMAT01002771">
    <property type="protein sequence ID" value="GFS13678.1"/>
    <property type="molecule type" value="Genomic_DNA"/>
</dbReference>
<dbReference type="Proteomes" id="UP000762676">
    <property type="component" value="Unassembled WGS sequence"/>
</dbReference>
<dbReference type="Gene3D" id="3.10.100.10">
    <property type="entry name" value="Mannose-Binding Protein A, subunit A"/>
    <property type="match status" value="1"/>
</dbReference>
<reference evidence="2 3" key="1">
    <citation type="journal article" date="2021" name="Elife">
        <title>Chloroplast acquisition without the gene transfer in kleptoplastic sea slugs, Plakobranchus ocellatus.</title>
        <authorList>
            <person name="Maeda T."/>
            <person name="Takahashi S."/>
            <person name="Yoshida T."/>
            <person name="Shimamura S."/>
            <person name="Takaki Y."/>
            <person name="Nagai Y."/>
            <person name="Toyoda A."/>
            <person name="Suzuki Y."/>
            <person name="Arimoto A."/>
            <person name="Ishii H."/>
            <person name="Satoh N."/>
            <person name="Nishiyama T."/>
            <person name="Hasebe M."/>
            <person name="Maruyama T."/>
            <person name="Minagawa J."/>
            <person name="Obokata J."/>
            <person name="Shigenobu S."/>
        </authorList>
    </citation>
    <scope>NUCLEOTIDE SEQUENCE [LARGE SCALE GENOMIC DNA]</scope>
</reference>
<dbReference type="SMART" id="SM00034">
    <property type="entry name" value="CLECT"/>
    <property type="match status" value="1"/>
</dbReference>
<evidence type="ECO:0000313" key="3">
    <source>
        <dbReference type="Proteomes" id="UP000762676"/>
    </source>
</evidence>